<accession>A0AAU9SJH4</accession>
<evidence type="ECO:0000256" key="5">
    <source>
        <dbReference type="ARBA" id="ARBA00023136"/>
    </source>
</evidence>
<evidence type="ECO:0000256" key="2">
    <source>
        <dbReference type="ARBA" id="ARBA00022692"/>
    </source>
</evidence>
<evidence type="ECO:0000313" key="8">
    <source>
        <dbReference type="EMBL" id="CAH2065224.1"/>
    </source>
</evidence>
<reference evidence="8 9" key="1">
    <citation type="submission" date="2022-03" db="EMBL/GenBank/DDBJ databases">
        <authorList>
            <person name="Nunn A."/>
            <person name="Chopra R."/>
            <person name="Nunn A."/>
            <person name="Contreras Garrido A."/>
        </authorList>
    </citation>
    <scope>NUCLEOTIDE SEQUENCE [LARGE SCALE GENOMIC DNA]</scope>
</reference>
<evidence type="ECO:0000256" key="6">
    <source>
        <dbReference type="SAM" id="SignalP"/>
    </source>
</evidence>
<dbReference type="PANTHER" id="PTHR45631">
    <property type="entry name" value="OS07G0107800 PROTEIN-RELATED"/>
    <property type="match status" value="1"/>
</dbReference>
<dbReference type="InterPro" id="IPR024788">
    <property type="entry name" value="Malectin-like_Carb-bd_dom"/>
</dbReference>
<dbReference type="Proteomes" id="UP000836841">
    <property type="component" value="Chromosome 5"/>
</dbReference>
<sequence>MNSPHWILLTLFGFGVLAILRFSEAQNQEDCGLPLNESPYIEPENEIQFSSDETFIKSGKIGRMPENLESGNLKQYLTLRYFPDGIRNCYDLRVEKGRNYLIRAMFFYGNFDGLNVLPEFDIYIGPNKWATIDLQQEPFGSGKEVIHMSETNSLQICLVKTGATTPMISALELRPLANGTYIAKSGSLKLNFRVYLSNSTVLLRYVFNFNP</sequence>
<dbReference type="AlphaFoldDB" id="A0AAU9SJH4"/>
<protein>
    <recommendedName>
        <fullName evidence="7">Malectin-like domain-containing protein</fullName>
    </recommendedName>
</protein>
<organism evidence="8 9">
    <name type="scientific">Thlaspi arvense</name>
    <name type="common">Field penny-cress</name>
    <dbReference type="NCBI Taxonomy" id="13288"/>
    <lineage>
        <taxon>Eukaryota</taxon>
        <taxon>Viridiplantae</taxon>
        <taxon>Streptophyta</taxon>
        <taxon>Embryophyta</taxon>
        <taxon>Tracheophyta</taxon>
        <taxon>Spermatophyta</taxon>
        <taxon>Magnoliopsida</taxon>
        <taxon>eudicotyledons</taxon>
        <taxon>Gunneridae</taxon>
        <taxon>Pentapetalae</taxon>
        <taxon>rosids</taxon>
        <taxon>malvids</taxon>
        <taxon>Brassicales</taxon>
        <taxon>Brassicaceae</taxon>
        <taxon>Thlaspideae</taxon>
        <taxon>Thlaspi</taxon>
    </lineage>
</organism>
<keyword evidence="3 6" id="KW-0732">Signal</keyword>
<feature type="chain" id="PRO_5043370137" description="Malectin-like domain-containing protein" evidence="6">
    <location>
        <begin position="26"/>
        <end position="211"/>
    </location>
</feature>
<evidence type="ECO:0000313" key="9">
    <source>
        <dbReference type="Proteomes" id="UP000836841"/>
    </source>
</evidence>
<dbReference type="EMBL" id="OU466861">
    <property type="protein sequence ID" value="CAH2065224.1"/>
    <property type="molecule type" value="Genomic_DNA"/>
</dbReference>
<feature type="domain" description="Malectin-like" evidence="7">
    <location>
        <begin position="30"/>
        <end position="205"/>
    </location>
</feature>
<keyword evidence="2" id="KW-0812">Transmembrane</keyword>
<dbReference type="Pfam" id="PF12819">
    <property type="entry name" value="Malectin_like"/>
    <property type="match status" value="1"/>
</dbReference>
<dbReference type="GO" id="GO:0016020">
    <property type="term" value="C:membrane"/>
    <property type="evidence" value="ECO:0007669"/>
    <property type="project" value="UniProtKB-SubCell"/>
</dbReference>
<keyword evidence="4" id="KW-1133">Transmembrane helix</keyword>
<keyword evidence="9" id="KW-1185">Reference proteome</keyword>
<name>A0AAU9SJH4_THLAR</name>
<evidence type="ECO:0000256" key="3">
    <source>
        <dbReference type="ARBA" id="ARBA00022729"/>
    </source>
</evidence>
<comment type="subcellular location">
    <subcellularLocation>
        <location evidence="1">Membrane</location>
        <topology evidence="1">Single-pass membrane protein</topology>
    </subcellularLocation>
</comment>
<dbReference type="PANTHER" id="PTHR45631:SF133">
    <property type="entry name" value="PROTEIN KINASE DOMAIN-CONTAINING PROTEIN"/>
    <property type="match status" value="1"/>
</dbReference>
<evidence type="ECO:0000259" key="7">
    <source>
        <dbReference type="Pfam" id="PF12819"/>
    </source>
</evidence>
<proteinExistence type="predicted"/>
<evidence type="ECO:0000256" key="4">
    <source>
        <dbReference type="ARBA" id="ARBA00022989"/>
    </source>
</evidence>
<keyword evidence="5" id="KW-0472">Membrane</keyword>
<feature type="signal peptide" evidence="6">
    <location>
        <begin position="1"/>
        <end position="25"/>
    </location>
</feature>
<gene>
    <name evidence="8" type="ORF">TAV2_LOCUS17069</name>
</gene>
<evidence type="ECO:0000256" key="1">
    <source>
        <dbReference type="ARBA" id="ARBA00004167"/>
    </source>
</evidence>